<keyword evidence="5" id="KW-1185">Reference proteome</keyword>
<dbReference type="EMBL" id="KQ964262">
    <property type="protein sequence ID" value="KXJ87537.1"/>
    <property type="molecule type" value="Genomic_DNA"/>
</dbReference>
<reference evidence="5" key="1">
    <citation type="submission" date="2016-02" db="EMBL/GenBank/DDBJ databases">
        <title>Draft genome sequence of Microdochium bolleyi, a fungal endophyte of beachgrass.</title>
        <authorList>
            <consortium name="DOE Joint Genome Institute"/>
            <person name="David A.S."/>
            <person name="May G."/>
            <person name="Haridas S."/>
            <person name="Lim J."/>
            <person name="Wang M."/>
            <person name="Labutti K."/>
            <person name="Lipzen A."/>
            <person name="Barry K."/>
            <person name="Grigoriev I.V."/>
        </authorList>
    </citation>
    <scope>NUCLEOTIDE SEQUENCE [LARGE SCALE GENOMIC DNA]</scope>
    <source>
        <strain evidence="5">J235TASD1</strain>
    </source>
</reference>
<accession>A0A136IRJ3</accession>
<feature type="region of interest" description="Disordered" evidence="2">
    <location>
        <begin position="358"/>
        <end position="384"/>
    </location>
</feature>
<feature type="domain" description="Zn(2)-C6 fungal-type" evidence="3">
    <location>
        <begin position="9"/>
        <end position="37"/>
    </location>
</feature>
<organism evidence="4 5">
    <name type="scientific">Microdochium bolleyi</name>
    <dbReference type="NCBI Taxonomy" id="196109"/>
    <lineage>
        <taxon>Eukaryota</taxon>
        <taxon>Fungi</taxon>
        <taxon>Dikarya</taxon>
        <taxon>Ascomycota</taxon>
        <taxon>Pezizomycotina</taxon>
        <taxon>Sordariomycetes</taxon>
        <taxon>Xylariomycetidae</taxon>
        <taxon>Xylariales</taxon>
        <taxon>Microdochiaceae</taxon>
        <taxon>Microdochium</taxon>
    </lineage>
</organism>
<evidence type="ECO:0000256" key="2">
    <source>
        <dbReference type="SAM" id="MobiDB-lite"/>
    </source>
</evidence>
<evidence type="ECO:0000313" key="5">
    <source>
        <dbReference type="Proteomes" id="UP000070501"/>
    </source>
</evidence>
<dbReference type="PROSITE" id="PS50048">
    <property type="entry name" value="ZN2_CY6_FUNGAL_2"/>
    <property type="match status" value="1"/>
</dbReference>
<dbReference type="Gene3D" id="4.10.240.10">
    <property type="entry name" value="Zn(2)-C6 fungal-type DNA-binding domain"/>
    <property type="match status" value="1"/>
</dbReference>
<evidence type="ECO:0000256" key="1">
    <source>
        <dbReference type="ARBA" id="ARBA00023242"/>
    </source>
</evidence>
<dbReference type="InterPro" id="IPR001138">
    <property type="entry name" value="Zn2Cys6_DnaBD"/>
</dbReference>
<dbReference type="InParanoid" id="A0A136IRJ3"/>
<feature type="compositionally biased region" description="Polar residues" evidence="2">
    <location>
        <begin position="375"/>
        <end position="384"/>
    </location>
</feature>
<keyword evidence="1" id="KW-0539">Nucleus</keyword>
<feature type="region of interest" description="Disordered" evidence="2">
    <location>
        <begin position="426"/>
        <end position="448"/>
    </location>
</feature>
<dbReference type="GO" id="GO:0008270">
    <property type="term" value="F:zinc ion binding"/>
    <property type="evidence" value="ECO:0007669"/>
    <property type="project" value="InterPro"/>
</dbReference>
<dbReference type="InterPro" id="IPR036864">
    <property type="entry name" value="Zn2-C6_fun-type_DNA-bd_sf"/>
</dbReference>
<feature type="compositionally biased region" description="Low complexity" evidence="2">
    <location>
        <begin position="56"/>
        <end position="67"/>
    </location>
</feature>
<gene>
    <name evidence="4" type="ORF">Micbo1qcDRAFT_208155</name>
</gene>
<proteinExistence type="predicted"/>
<evidence type="ECO:0000259" key="3">
    <source>
        <dbReference type="PROSITE" id="PS50048"/>
    </source>
</evidence>
<dbReference type="PANTHER" id="PTHR38791">
    <property type="entry name" value="ZN(II)2CYS6 TRANSCRIPTION FACTOR (EUROFUNG)-RELATED-RELATED"/>
    <property type="match status" value="1"/>
</dbReference>
<dbReference type="AlphaFoldDB" id="A0A136IRJ3"/>
<dbReference type="SMART" id="SM00066">
    <property type="entry name" value="GAL4"/>
    <property type="match status" value="1"/>
</dbReference>
<protein>
    <recommendedName>
        <fullName evidence="3">Zn(2)-C6 fungal-type domain-containing protein</fullName>
    </recommendedName>
</protein>
<name>A0A136IRJ3_9PEZI</name>
<dbReference type="PANTHER" id="PTHR38791:SF5">
    <property type="entry name" value="TRANSCRIPTION FACTOR DBAG-RELATED"/>
    <property type="match status" value="1"/>
</dbReference>
<dbReference type="SUPFAM" id="SSF57701">
    <property type="entry name" value="Zn2/Cys6 DNA-binding domain"/>
    <property type="match status" value="1"/>
</dbReference>
<dbReference type="OrthoDB" id="3525185at2759"/>
<dbReference type="Pfam" id="PF00172">
    <property type="entry name" value="Zn_clus"/>
    <property type="match status" value="1"/>
</dbReference>
<evidence type="ECO:0000313" key="4">
    <source>
        <dbReference type="EMBL" id="KXJ87537.1"/>
    </source>
</evidence>
<sequence>MVYLGPSKGCLTCRQRRKKCDEARPSCNRCVKAGRTCRGYEDKNVNTFRSYIQSPTTSTTTSTTTTTPVERQKKGTSSTSPLPQLIQTHLLQQPFVSEARRCSLPVRAPAPGTTSIPEDFRQAEVTESERLQYALRGFFYDCCVLTTSTRLSRGFLSGVELLTRQLGLDSHLVRGCEAVAYAVHGKTLDRPNLTLRAETRYQDLLGQLAQLIEFPDARDEREPWLVALLLGVYQIIHASEDNPSNHAAHSRGLAALLGIPSSPLALLQPLTYQTRSRLTRPAPFFVAPSTNPSTTSETLDSLILSTYALWTRYQPSSPPSPSLSSPTARGQHLDSIRTDAIALDSRFQHWQDTRAPEFRPVTSGHIPEHVRDNSSSRCSGTASRTPPVGYWPGPVDSYFDHYVAGVWNIFRAARLLVLHLIITSSRTPDSNSSSTSPTAHGSNHRGAHVSQQYIATAQRTVAGILSSIPYSLTDSLPDLIALAEAHHRATRTTARVTFTGITSLTPDPAAAPDDDDDDNKDNDEWPEMDTGRVSGGLLLLHPLHVAISMMPSLVITAGEEDDEEDATRRRYMRQTLAWIGTKGGVGLAGLYAKAEGVLDIDELSSSCLLIWAGFLA</sequence>
<dbReference type="PROSITE" id="PS00463">
    <property type="entry name" value="ZN2_CY6_FUNGAL_1"/>
    <property type="match status" value="1"/>
</dbReference>
<dbReference type="InterPro" id="IPR053175">
    <property type="entry name" value="DHMBA_Reg_Transcription_Factor"/>
</dbReference>
<dbReference type="GO" id="GO:0000981">
    <property type="term" value="F:DNA-binding transcription factor activity, RNA polymerase II-specific"/>
    <property type="evidence" value="ECO:0007669"/>
    <property type="project" value="InterPro"/>
</dbReference>
<dbReference type="STRING" id="196109.A0A136IRJ3"/>
<dbReference type="CDD" id="cd00067">
    <property type="entry name" value="GAL4"/>
    <property type="match status" value="1"/>
</dbReference>
<dbReference type="Proteomes" id="UP000070501">
    <property type="component" value="Unassembled WGS sequence"/>
</dbReference>
<feature type="compositionally biased region" description="Low complexity" evidence="2">
    <location>
        <begin position="426"/>
        <end position="438"/>
    </location>
</feature>
<feature type="region of interest" description="Disordered" evidence="2">
    <location>
        <begin position="501"/>
        <end position="528"/>
    </location>
</feature>
<feature type="compositionally biased region" description="Acidic residues" evidence="2">
    <location>
        <begin position="512"/>
        <end position="527"/>
    </location>
</feature>
<feature type="region of interest" description="Disordered" evidence="2">
    <location>
        <begin position="51"/>
        <end position="83"/>
    </location>
</feature>